<accession>A0A8S5PRU2</accession>
<sequence>MKKTIIEEYDSNGKLIKKTTVEEDPVNNNWMYNPYSPYNPIAKPTITNIPTTGVVDCLDKSIICTASGATKATLKGE</sequence>
<protein>
    <submittedName>
        <fullName evidence="1">Uncharacterized protein</fullName>
    </submittedName>
</protein>
<evidence type="ECO:0000313" key="1">
    <source>
        <dbReference type="EMBL" id="DAE09504.1"/>
    </source>
</evidence>
<name>A0A8S5PRU2_9CAUD</name>
<reference evidence="1" key="1">
    <citation type="journal article" date="2021" name="Proc. Natl. Acad. Sci. U.S.A.">
        <title>A Catalog of Tens of Thousands of Viruses from Human Metagenomes Reveals Hidden Associations with Chronic Diseases.</title>
        <authorList>
            <person name="Tisza M.J."/>
            <person name="Buck C.B."/>
        </authorList>
    </citation>
    <scope>NUCLEOTIDE SEQUENCE</scope>
    <source>
        <strain evidence="1">Ct96x5</strain>
    </source>
</reference>
<proteinExistence type="predicted"/>
<dbReference type="EMBL" id="BK015488">
    <property type="protein sequence ID" value="DAE09504.1"/>
    <property type="molecule type" value="Genomic_DNA"/>
</dbReference>
<organism evidence="1">
    <name type="scientific">Siphoviridae sp. ct96x5</name>
    <dbReference type="NCBI Taxonomy" id="2825367"/>
    <lineage>
        <taxon>Viruses</taxon>
        <taxon>Duplodnaviria</taxon>
        <taxon>Heunggongvirae</taxon>
        <taxon>Uroviricota</taxon>
        <taxon>Caudoviricetes</taxon>
    </lineage>
</organism>